<evidence type="ECO:0000256" key="1">
    <source>
        <dbReference type="SAM" id="Coils"/>
    </source>
</evidence>
<sequence length="117" mass="13171">MQELYDELRILRERIEELDRRLESRVQDDAGAASSKPDILRYIKFPLGGIGGGQQAFVDWLSGGGWQTGKSQILVMYRGPAATTVGQGKDPRTNDNRTGYAVWSQISGYWEVIQEFC</sequence>
<accession>A0A6J5LHH0</accession>
<reference evidence="2" key="1">
    <citation type="submission" date="2020-04" db="EMBL/GenBank/DDBJ databases">
        <authorList>
            <person name="Chiriac C."/>
            <person name="Salcher M."/>
            <person name="Ghai R."/>
            <person name="Kavagutti S V."/>
        </authorList>
    </citation>
    <scope>NUCLEOTIDE SEQUENCE</scope>
</reference>
<proteinExistence type="predicted"/>
<evidence type="ECO:0000313" key="2">
    <source>
        <dbReference type="EMBL" id="CAB4131069.1"/>
    </source>
</evidence>
<dbReference type="EMBL" id="LR796250">
    <property type="protein sequence ID" value="CAB4131069.1"/>
    <property type="molecule type" value="Genomic_DNA"/>
</dbReference>
<keyword evidence="1" id="KW-0175">Coiled coil</keyword>
<organism evidence="2">
    <name type="scientific">uncultured Caudovirales phage</name>
    <dbReference type="NCBI Taxonomy" id="2100421"/>
    <lineage>
        <taxon>Viruses</taxon>
        <taxon>Duplodnaviria</taxon>
        <taxon>Heunggongvirae</taxon>
        <taxon>Uroviricota</taxon>
        <taxon>Caudoviricetes</taxon>
        <taxon>Peduoviridae</taxon>
        <taxon>Maltschvirus</taxon>
        <taxon>Maltschvirus maltsch</taxon>
    </lineage>
</organism>
<name>A0A6J5LHH0_9CAUD</name>
<protein>
    <submittedName>
        <fullName evidence="2">Uncharacterized protein</fullName>
    </submittedName>
</protein>
<feature type="coiled-coil region" evidence="1">
    <location>
        <begin position="1"/>
        <end position="28"/>
    </location>
</feature>
<gene>
    <name evidence="2" type="ORF">UFOVP124_54</name>
</gene>